<dbReference type="InterPro" id="IPR004942">
    <property type="entry name" value="Roadblock/LAMTOR2_dom"/>
</dbReference>
<evidence type="ECO:0000313" key="3">
    <source>
        <dbReference type="Proteomes" id="UP000237925"/>
    </source>
</evidence>
<protein>
    <recommendedName>
        <fullName evidence="1">Roadblock/LAMTOR2 domain-containing protein</fullName>
    </recommendedName>
</protein>
<evidence type="ECO:0000259" key="1">
    <source>
        <dbReference type="SMART" id="SM00960"/>
    </source>
</evidence>
<dbReference type="Gene3D" id="3.30.450.30">
    <property type="entry name" value="Dynein light chain 2a, cytoplasmic"/>
    <property type="match status" value="1"/>
</dbReference>
<dbReference type="SUPFAM" id="SSF103196">
    <property type="entry name" value="Roadblock/LC7 domain"/>
    <property type="match status" value="1"/>
</dbReference>
<sequence>MLDPLSHPEMGAAPLRLLTITQFSDALRRLRQDTPGVLSATLASTDGLTIASTLSRSQEADRIAAMSGSISALAGALTRETGHETPERVILESSDGRIVAMSVPAATGEMVLAVVADPSALLGKLLWSCNAAAQALCECARHDTHSHASSPPATADS</sequence>
<organism evidence="2 3">
    <name type="scientific">Melaminivora suipulveris</name>
    <dbReference type="NCBI Taxonomy" id="2109913"/>
    <lineage>
        <taxon>Bacteria</taxon>
        <taxon>Pseudomonadati</taxon>
        <taxon>Pseudomonadota</taxon>
        <taxon>Betaproteobacteria</taxon>
        <taxon>Burkholderiales</taxon>
        <taxon>Comamonadaceae</taxon>
        <taxon>Melaminivora</taxon>
    </lineage>
</organism>
<accession>A0A2R3QC81</accession>
<dbReference type="SMART" id="SM00960">
    <property type="entry name" value="Robl_LC7"/>
    <property type="match status" value="1"/>
</dbReference>
<name>A0A2R3QC81_9BURK</name>
<dbReference type="Pfam" id="PF03259">
    <property type="entry name" value="Robl_LC7"/>
    <property type="match status" value="1"/>
</dbReference>
<proteinExistence type="predicted"/>
<dbReference type="Proteomes" id="UP000237925">
    <property type="component" value="Chromosome"/>
</dbReference>
<dbReference type="EMBL" id="CP027667">
    <property type="protein sequence ID" value="AVO49383.1"/>
    <property type="molecule type" value="Genomic_DNA"/>
</dbReference>
<dbReference type="RefSeq" id="WP_106683816.1">
    <property type="nucleotide sequence ID" value="NZ_CP027667.1"/>
</dbReference>
<dbReference type="KEGG" id="mela:C6568_09000"/>
<evidence type="ECO:0000313" key="2">
    <source>
        <dbReference type="EMBL" id="AVO49383.1"/>
    </source>
</evidence>
<keyword evidence="3" id="KW-1185">Reference proteome</keyword>
<feature type="domain" description="Roadblock/LAMTOR2" evidence="1">
    <location>
        <begin position="24"/>
        <end position="116"/>
    </location>
</feature>
<reference evidence="2 3" key="1">
    <citation type="submission" date="2018-03" db="EMBL/GenBank/DDBJ databases">
        <title>Genome sequencing of Melaminivora sp.</title>
        <authorList>
            <person name="Kim S.-J."/>
            <person name="Heo J."/>
            <person name="Ahn J.-H."/>
            <person name="Kwon S.-W."/>
        </authorList>
    </citation>
    <scope>NUCLEOTIDE SEQUENCE [LARGE SCALE GENOMIC DNA]</scope>
    <source>
        <strain evidence="2 3">SC2-9</strain>
    </source>
</reference>
<dbReference type="OrthoDB" id="8909773at2"/>
<gene>
    <name evidence="2" type="ORF">C6568_09000</name>
</gene>
<dbReference type="AlphaFoldDB" id="A0A2R3QC81"/>